<evidence type="ECO:0000259" key="1">
    <source>
        <dbReference type="Pfam" id="PF21751"/>
    </source>
</evidence>
<dbReference type="EMBL" id="RPDH01000002">
    <property type="protein sequence ID" value="RPE08466.1"/>
    <property type="molecule type" value="Genomic_DNA"/>
</dbReference>
<reference evidence="2 3" key="1">
    <citation type="submission" date="2018-11" db="EMBL/GenBank/DDBJ databases">
        <title>Chitinophaga lutea sp.nov., isolate from arsenic contaminated soil.</title>
        <authorList>
            <person name="Zong Y."/>
        </authorList>
    </citation>
    <scope>NUCLEOTIDE SEQUENCE [LARGE SCALE GENOMIC DNA]</scope>
    <source>
        <strain evidence="2 3">ZY74</strain>
    </source>
</reference>
<name>A0A3N4PJS4_9BACT</name>
<accession>A0A3N4PJS4</accession>
<evidence type="ECO:0000313" key="2">
    <source>
        <dbReference type="EMBL" id="RPE08466.1"/>
    </source>
</evidence>
<organism evidence="2 3">
    <name type="scientific">Chitinophaga lutea</name>
    <dbReference type="NCBI Taxonomy" id="2488634"/>
    <lineage>
        <taxon>Bacteria</taxon>
        <taxon>Pseudomonadati</taxon>
        <taxon>Bacteroidota</taxon>
        <taxon>Chitinophagia</taxon>
        <taxon>Chitinophagales</taxon>
        <taxon>Chitinophagaceae</taxon>
        <taxon>Chitinophaga</taxon>
    </lineage>
</organism>
<protein>
    <recommendedName>
        <fullName evidence="1">Probable sensor domain-containing protein</fullName>
    </recommendedName>
</protein>
<sequence length="382" mass="41955">MEWTNASTYQAAQKVSGDIEAHFLRHLESAREQGEEELATAPGKLHIELMIDVAFWASLRREEGLPTRISMAFLHPSQAGKPLLFEYRIPLSPKALTKLAPGVERAGVHVGIWYDEEGLYIWGTTIKLPNFCFVLDVSEPGLLVVKHRRAAGLGKFTNVAVLRGDQVKVVDETIGVNMDCPGILTSLLGINASPLWNHPVNVLIQIAVSMRAHRRGGILLVVPAGGDGWKESIIHPMQYLVSPVFSGVADLIRKDSNIVSEIYWQNALRREVDNITGLTAVDGATIINNQHELLAFGAKITRSFNSTAVEEVLLTEPVIGGSPALLHPSRIGGTRHLSAAQFVHDQKDALALVASQDGYFTVFSWSKPRQLIIAHRIDILLI</sequence>
<dbReference type="Pfam" id="PF21751">
    <property type="entry name" value="DACNV"/>
    <property type="match status" value="1"/>
</dbReference>
<dbReference type="AlphaFoldDB" id="A0A3N4PJS4"/>
<evidence type="ECO:0000313" key="3">
    <source>
        <dbReference type="Proteomes" id="UP000278351"/>
    </source>
</evidence>
<proteinExistence type="predicted"/>
<dbReference type="OrthoDB" id="782779at2"/>
<keyword evidence="3" id="KW-1185">Reference proteome</keyword>
<feature type="domain" description="Probable sensor" evidence="1">
    <location>
        <begin position="37"/>
        <end position="125"/>
    </location>
</feature>
<dbReference type="RefSeq" id="WP_123847469.1">
    <property type="nucleotide sequence ID" value="NZ_RPDH01000002.1"/>
</dbReference>
<dbReference type="Proteomes" id="UP000278351">
    <property type="component" value="Unassembled WGS sequence"/>
</dbReference>
<comment type="caution">
    <text evidence="2">The sequence shown here is derived from an EMBL/GenBank/DDBJ whole genome shotgun (WGS) entry which is preliminary data.</text>
</comment>
<gene>
    <name evidence="2" type="ORF">EGT74_15585</name>
</gene>
<dbReference type="InterPro" id="IPR048551">
    <property type="entry name" value="DACNV"/>
</dbReference>